<proteinExistence type="predicted"/>
<dbReference type="Gene3D" id="3.30.460.40">
    <property type="match status" value="1"/>
</dbReference>
<accession>A0A7Z8NPK7</accession>
<dbReference type="AlphaFoldDB" id="A0A7Z8NPK7"/>
<dbReference type="RefSeq" id="WP_154730633.1">
    <property type="nucleotide sequence ID" value="NZ_SZYE01000172.1"/>
</dbReference>
<sequence>MDPAEVHRVLDALATAGCRAWVAGGWGVDALVGRQTRPHRDLDLALDATGEAAALAALARLGYAVETDWRPVRVELAAPGGRWVDLHPVAFDARGRGTQAGLDGTAFDYPAGCFVTGTIGGRVVGCLSVAQQVAFHTGYPPRAVDLADLALLGRPGAGGAVG</sequence>
<protein>
    <submittedName>
        <fullName evidence="1">Amino acid transporter</fullName>
    </submittedName>
</protein>
<organism evidence="1 2">
    <name type="scientific">Cellulomonas hominis</name>
    <dbReference type="NCBI Taxonomy" id="156981"/>
    <lineage>
        <taxon>Bacteria</taxon>
        <taxon>Bacillati</taxon>
        <taxon>Actinomycetota</taxon>
        <taxon>Actinomycetes</taxon>
        <taxon>Micrococcales</taxon>
        <taxon>Cellulomonadaceae</taxon>
        <taxon>Cellulomonas</taxon>
    </lineage>
</organism>
<name>A0A7Z8NPK7_9CELL</name>
<evidence type="ECO:0000313" key="1">
    <source>
        <dbReference type="EMBL" id="TKR22532.1"/>
    </source>
</evidence>
<dbReference type="Pfam" id="PF10706">
    <property type="entry name" value="Aminoglyc_resit"/>
    <property type="match status" value="1"/>
</dbReference>
<comment type="caution">
    <text evidence="1">The sequence shown here is derived from an EMBL/GenBank/DDBJ whole genome shotgun (WGS) entry which is preliminary data.</text>
</comment>
<dbReference type="InterPro" id="IPR019646">
    <property type="entry name" value="Aminoglyc_AdlTrfase"/>
</dbReference>
<dbReference type="EMBL" id="SZYE01000172">
    <property type="protein sequence ID" value="TKR22532.1"/>
    <property type="molecule type" value="Genomic_DNA"/>
</dbReference>
<dbReference type="OrthoDB" id="9800567at2"/>
<dbReference type="Proteomes" id="UP000308121">
    <property type="component" value="Unassembled WGS sequence"/>
</dbReference>
<gene>
    <name evidence="1" type="ORF">FA014_15920</name>
</gene>
<reference evidence="1 2" key="1">
    <citation type="submission" date="2019-05" db="EMBL/GenBank/DDBJ databases">
        <title>Genome sequence of Cellulomonas hominis strain CS1.</title>
        <authorList>
            <person name="Belmont J."/>
            <person name="Maclea K.S."/>
        </authorList>
    </citation>
    <scope>NUCLEOTIDE SEQUENCE [LARGE SCALE GENOMIC DNA]</scope>
    <source>
        <strain evidence="1 2">CS1</strain>
    </source>
</reference>
<evidence type="ECO:0000313" key="2">
    <source>
        <dbReference type="Proteomes" id="UP000308121"/>
    </source>
</evidence>